<evidence type="ECO:0000256" key="11">
    <source>
        <dbReference type="ARBA" id="ARBA00022842"/>
    </source>
</evidence>
<evidence type="ECO:0000259" key="21">
    <source>
        <dbReference type="PROSITE" id="PS50525"/>
    </source>
</evidence>
<evidence type="ECO:0000313" key="22">
    <source>
        <dbReference type="EMBL" id="QWX94187.1"/>
    </source>
</evidence>
<dbReference type="InterPro" id="IPR007322">
    <property type="entry name" value="RNA_pol_bunyavir"/>
</dbReference>
<evidence type="ECO:0000256" key="15">
    <source>
        <dbReference type="ARBA" id="ARBA00030285"/>
    </source>
</evidence>
<dbReference type="PROSITE" id="PS50525">
    <property type="entry name" value="RDRP_SSRNA_NEG_SEG"/>
    <property type="match status" value="1"/>
</dbReference>
<keyword evidence="10" id="KW-1040">Host Golgi apparatus</keyword>
<dbReference type="InterPro" id="IPR029124">
    <property type="entry name" value="L_protein_N"/>
</dbReference>
<dbReference type="Pfam" id="PF12603">
    <property type="entry name" value="L_PA-C-like"/>
    <property type="match status" value="1"/>
</dbReference>
<evidence type="ECO:0000256" key="4">
    <source>
        <dbReference type="ARBA" id="ARBA00004328"/>
    </source>
</evidence>
<dbReference type="GO" id="GO:0044177">
    <property type="term" value="C:host cell Golgi apparatus"/>
    <property type="evidence" value="ECO:0007669"/>
    <property type="project" value="UniProtKB-SubCell"/>
</dbReference>
<dbReference type="Pfam" id="PF04196">
    <property type="entry name" value="Bunya_RdRp"/>
    <property type="match status" value="1"/>
</dbReference>
<evidence type="ECO:0000256" key="18">
    <source>
        <dbReference type="ARBA" id="ARBA00034123"/>
    </source>
</evidence>
<name>A0A8F2Z0Y1_9VIRU</name>
<evidence type="ECO:0000256" key="14">
    <source>
        <dbReference type="ARBA" id="ARBA00023211"/>
    </source>
</evidence>
<evidence type="ECO:0000256" key="2">
    <source>
        <dbReference type="ARBA" id="ARBA00001946"/>
    </source>
</evidence>
<dbReference type="InterPro" id="IPR022531">
    <property type="entry name" value="L_PA-C-like"/>
</dbReference>
<dbReference type="GO" id="GO:0003968">
    <property type="term" value="F:RNA-directed RNA polymerase activity"/>
    <property type="evidence" value="ECO:0007669"/>
    <property type="project" value="UniProtKB-KW"/>
</dbReference>
<dbReference type="GO" id="GO:0044423">
    <property type="term" value="C:virion component"/>
    <property type="evidence" value="ECO:0007669"/>
    <property type="project" value="UniProtKB-KW"/>
</dbReference>
<feature type="compositionally biased region" description="Basic and acidic residues" evidence="20">
    <location>
        <begin position="14"/>
        <end position="23"/>
    </location>
</feature>
<keyword evidence="14" id="KW-0464">Manganese</keyword>
<comment type="cofactor">
    <cofactor evidence="2">
        <name>Mg(2+)</name>
        <dbReference type="ChEBI" id="CHEBI:18420"/>
    </cofactor>
</comment>
<keyword evidence="9" id="KW-0378">Hydrolase</keyword>
<keyword evidence="13" id="KW-1038">Host endoplasmic reticulum</keyword>
<evidence type="ECO:0000256" key="5">
    <source>
        <dbReference type="ARBA" id="ARBA00004452"/>
    </source>
</evidence>
<proteinExistence type="inferred from homology"/>
<dbReference type="GO" id="GO:0006351">
    <property type="term" value="P:DNA-templated transcription"/>
    <property type="evidence" value="ECO:0007669"/>
    <property type="project" value="InterPro"/>
</dbReference>
<dbReference type="GO" id="GO:0016787">
    <property type="term" value="F:hydrolase activity"/>
    <property type="evidence" value="ECO:0007669"/>
    <property type="project" value="UniProtKB-KW"/>
</dbReference>
<comment type="similarity">
    <text evidence="18">Belongs to the Bunyavirales RNA polymerase family.</text>
</comment>
<reference evidence="22" key="1">
    <citation type="submission" date="2020-05" db="EMBL/GenBank/DDBJ databases">
        <title>Identification and genome sequencing of RNA viruses in eucalyptus snout beetle Gonipterus spp. (Coleoptera: Curculionidae).</title>
        <authorList>
            <person name="da Silva L.A."/>
        </authorList>
    </citation>
    <scope>NUCLEOTIDE SEQUENCE</scope>
    <source>
        <strain evidence="22">SP2</strain>
    </source>
</reference>
<dbReference type="InterPro" id="IPR007099">
    <property type="entry name" value="RNA-dir_pol_NSvirus"/>
</dbReference>
<dbReference type="EMBL" id="MT435497">
    <property type="protein sequence ID" value="QWX94187.1"/>
    <property type="molecule type" value="Genomic_RNA"/>
</dbReference>
<evidence type="ECO:0000256" key="19">
    <source>
        <dbReference type="ARBA" id="ARBA00046037"/>
    </source>
</evidence>
<sequence>MDQLGEEEQSSGQAHDRSNSERSIDDLWVKGPAHYMQELIEAIYHDYGMADFRPFGLSCSNARHIHDSDLIIPDFGERITISQIGERIHWTCDVPIEIADSVSISSSKREADDSEKHKIRHELVAESITQEGTDVRLDAIFTPLGDNDDRLTPDCHYIDPNRVIHLIEFATTRATSIDKLHSVLEDKRMKYEEALINRSHNLVSTLTIIVVSADHVLSNVSLPQDLVNELLVRMNLVIALENVALGKGILLTLTDQEDTLNKYAQELRLKMSLLENKESKDTSKVFISNDFISDILGEPNEEVVMTAFKTSRSAASAEVRKGSREPLKYNDYVDSLLAQKDTRCDMKPVLLFPGIIPEVTSDSQLPRPLPIGRFGPNVEIKEVWSEAFSVMKMDSENWKEEDKKKLLKEALSTNAKDIKGFEEERKKKRKNYHRVNLRNVMCSKIKRYLAKDGIGAKKYKHDPVMKERRKQQKKPFNYNTDISDISEFLNSKQLFEKSKTKDPEYMDKGVKLIKLAADLAGNSSTGTDILEQWTTTRLFRLLDFYSDIAFELAIACKQHTKVNEMVVKKLRYWNCYLLISLTKSRSHIFYSLLFPKTQDLERFDSSVFRPLVTTAHALITDFCSVRVDKIENIASCSASLLTFSAFWSWFYNLKDNSPESFMNNKSASNMLLMTILVRMEDKAQTEEIITLTRYMYMELFKSNLSITRPNPFKMLKKFPTQIRSRFSLFLIKQIISNFNSMMRNPPVKTQSEFTGKLPEGEDSLPGDEWTGLVNCFNGSPIYNATKAVNIFYIGYAKNKNEVAQGNVEFKLIEKIIEEEMKLDMSELDRSMGGVPGDERPKTKQFNRDCIMMGCKMMEKRLKSKFGPDYKTVLEKEILTNLSKQLTHEIATLKASSAYEHQKACPTVSSDNNEEIHRIKVIEAVSAHLNELTINPMSHLEKLIEKIEGSHGGVIADLFKKSQHGGLREIYVLPIEDRVVQLFIETISRTLCSKFEEETLTHPENKLKLLDKHIVRASRFAKLKSMSYTDFCNSSDKTRWNQNFVMPAMSIPLFRLTTPLFHNAIQRILNLWANKLIKIPPSVCSLLLSKTKLDSEAYMDLLGKFWNPGKSGKGRQYIQKRCASFVNLTTGMMQGILHYTSSLLHISYLTVGKYYTLKTMKTLYPTWTVMMTQVCSSDDSATILSLFTSVEPENLKRKELVAVLDAEIILHTLTKFCEYFCMRESDKSTIALNDYVEFNSDFLFKNTIAKPLIKVVAASTNLTESESFVTRFHTMYNLISDLYQSGMPSYYTSFVQIGQAWLHYKSMGLSTNGLFSKFYELIMQMPNSVMGFFYLDSELICGLMGFSFSEYLAYDSCENLSKSLSVLNLEELEASPDGGMVKSLTIKHGDLRKWHLMMDRIEAGRIRIREKDMSVKKDKVTGEIIRNEETIRRRHELMEGNPELLFRVPKTLEELKVKLLQKASMPGVGKSLSKGNPFIQSLALSMYALNTHCFTKSSISSELIGGVMKVMKKTEKTNLLLELTNMLKSCESGVTDLELIKKMTKLKFPLLERYEEVSKLLSHYKDRYLIEVPRMRQRKNKVVIQPKYMSLPLTLLQVVGSIWFGFNVKVSHRVVQRCWDVYKGQFPWLSDTFRETLLQSPFQTSIELHSFVSSISSKTRNIMMCGPGIYSNLFSGQIIQLIRKYYRNGFLVTTGEDAPVKLERLDSAMTELSLALQIPLPRVRANFVRNVINYRVGPIPDTANLKRLSKRELSVYLIAGFMRGELTPNEIFTILRQTRTGIFIMYPRPQKEIEENGQRKWVGKGEALVLTDGMLFKVYMTDQTCDSITVHDLSEARKNPGLLQEVLRRLNLKQPPGSSFKLRVVARFTGTRFTAPSGRGIPIMQDDTLFMPYTEQEKLEFKIHEGKCGLYTISRGCLESVILFTTQTKDITFTTQGHSKARFWESWATVSPASWEEAYKMLKTVSKLKQSSSITKGQVGQVKNWMKETIISRLKFRNIGYTNEDFSASIIGSIEDYDAEFEMDDMNWLEEELEGAMDSDIQDIASAFEENAAETMRTTQIDRSLQDGANLEVIQLISDMEMNLFDLQDSPIAMMMHNYSEPEPTYGRSVMSQKQFTYLFMHPIWDDFIDHVMQSDVKFFSKLVQGVASISDPDLSRLLMDLMGIVYRGTELSLTERFKQRGQSIEQLIDDFAFDSDDE</sequence>
<evidence type="ECO:0000256" key="12">
    <source>
        <dbReference type="ARBA" id="ARBA00022844"/>
    </source>
</evidence>
<keyword evidence="11" id="KW-0460">Magnesium</keyword>
<feature type="domain" description="RdRp catalytic" evidence="21">
    <location>
        <begin position="1019"/>
        <end position="1216"/>
    </location>
</feature>
<organism evidence="22">
    <name type="scientific">Gonipterus platensis bunyan-like virus</name>
    <dbReference type="NCBI Taxonomy" id="2849065"/>
    <lineage>
        <taxon>Viruses</taxon>
        <taxon>Riboviria</taxon>
        <taxon>Orthornavirae</taxon>
        <taxon>Negarnaviricota</taxon>
        <taxon>Polyploviricotina</taxon>
        <taxon>Ellioviricetes</taxon>
        <taxon>Bunyavirales</taxon>
    </lineage>
</organism>
<evidence type="ECO:0000256" key="20">
    <source>
        <dbReference type="SAM" id="MobiDB-lite"/>
    </source>
</evidence>
<evidence type="ECO:0000256" key="13">
    <source>
        <dbReference type="ARBA" id="ARBA00023184"/>
    </source>
</evidence>
<dbReference type="GO" id="GO:0039694">
    <property type="term" value="P:viral RNA genome replication"/>
    <property type="evidence" value="ECO:0007669"/>
    <property type="project" value="InterPro"/>
</dbReference>
<keyword evidence="8" id="KW-0808">Transferase</keyword>
<evidence type="ECO:0000256" key="8">
    <source>
        <dbReference type="ARBA" id="ARBA00022679"/>
    </source>
</evidence>
<evidence type="ECO:0000256" key="10">
    <source>
        <dbReference type="ARBA" id="ARBA00022812"/>
    </source>
</evidence>
<evidence type="ECO:0000256" key="16">
    <source>
        <dbReference type="ARBA" id="ARBA00030436"/>
    </source>
</evidence>
<dbReference type="GO" id="GO:0044172">
    <property type="term" value="C:host cell endoplasmic reticulum-Golgi intermediate compartment"/>
    <property type="evidence" value="ECO:0007669"/>
    <property type="project" value="UniProtKB-SubCell"/>
</dbReference>
<evidence type="ECO:0000256" key="3">
    <source>
        <dbReference type="ARBA" id="ARBA00004136"/>
    </source>
</evidence>
<comment type="subcellular location">
    <subcellularLocation>
        <location evidence="3">Host Golgi apparatus</location>
    </subcellularLocation>
    <subcellularLocation>
        <location evidence="5">Host endoplasmic reticulum-Golgi intermediate compartment</location>
    </subcellularLocation>
    <subcellularLocation>
        <location evidence="4">Virion</location>
    </subcellularLocation>
</comment>
<dbReference type="Pfam" id="PF15518">
    <property type="entry name" value="L_protein_N"/>
    <property type="match status" value="1"/>
</dbReference>
<evidence type="ECO:0000256" key="7">
    <source>
        <dbReference type="ARBA" id="ARBA00018602"/>
    </source>
</evidence>
<comment type="function">
    <text evidence="19">RNA-dependent RNA polymerase, which is responsible for the replication and transcription of the viral RNA genome using antigenomic RNA as an intermediate. During transcription, synthesizes subgenomic RNAs and assures their capping by a cap-snatching mechanism, which involves the endonuclease activity cleaving the host capped pre-mRNAs. These short capped RNAs are then used as primers for viral transcription. The 3'-end of subgenomic mRNAs molecules are not polyadenylated. During replication, the polymerase binds the 5' and 3' vRNA extremities at distinct sites. In turn, significant conformational changes occur in the polymerase and in vRNA to initiate active RNA synthesis. As a consequence of the use of the same enzyme for both transcription and replication, these mechanisms need to be well coordinated.</text>
</comment>
<feature type="region of interest" description="Disordered" evidence="20">
    <location>
        <begin position="1"/>
        <end position="23"/>
    </location>
</feature>
<evidence type="ECO:0000256" key="1">
    <source>
        <dbReference type="ARBA" id="ARBA00001936"/>
    </source>
</evidence>
<dbReference type="EC" id="2.7.7.48" evidence="6"/>
<evidence type="ECO:0000256" key="17">
    <source>
        <dbReference type="ARBA" id="ARBA00031012"/>
    </source>
</evidence>
<keyword evidence="22" id="KW-0696">RNA-directed RNA polymerase</keyword>
<comment type="cofactor">
    <cofactor evidence="1">
        <name>Mn(2+)</name>
        <dbReference type="ChEBI" id="CHEBI:29035"/>
    </cofactor>
</comment>
<evidence type="ECO:0000256" key="6">
    <source>
        <dbReference type="ARBA" id="ARBA00012494"/>
    </source>
</evidence>
<protein>
    <recommendedName>
        <fullName evidence="7">RNA-directed RNA polymerase L</fullName>
        <ecNumber evidence="6">2.7.7.48</ecNumber>
    </recommendedName>
    <alternativeName>
        <fullName evidence="15">Large structural protein</fullName>
    </alternativeName>
    <alternativeName>
        <fullName evidence="17">Replicase</fullName>
    </alternativeName>
    <alternativeName>
        <fullName evidence="16">Transcriptase</fullName>
    </alternativeName>
</protein>
<keyword evidence="12" id="KW-0946">Virion</keyword>
<evidence type="ECO:0000256" key="9">
    <source>
        <dbReference type="ARBA" id="ARBA00022801"/>
    </source>
</evidence>
<keyword evidence="22" id="KW-0548">Nucleotidyltransferase</keyword>
<accession>A0A8F2Z0Y1</accession>